<dbReference type="Gene3D" id="1.20.140.40">
    <property type="entry name" value="Invertase/pectin methylesterase inhibitor family protein"/>
    <property type="match status" value="1"/>
</dbReference>
<dbReference type="Proteomes" id="UP000504604">
    <property type="component" value="Linkage group LG2"/>
</dbReference>
<name>A0A6I9SQ13_SESIN</name>
<dbReference type="Gramene" id="SIN_1018084.t">
    <property type="protein sequence ID" value="SIN_1018084.t.cds1"/>
    <property type="gene ID" value="SIN_1018084"/>
</dbReference>
<dbReference type="InterPro" id="IPR006501">
    <property type="entry name" value="Pectinesterase_inhib_dom"/>
</dbReference>
<keyword evidence="1 2" id="KW-0732">Signal</keyword>
<evidence type="ECO:0000259" key="3">
    <source>
        <dbReference type="SMART" id="SM00856"/>
    </source>
</evidence>
<dbReference type="SUPFAM" id="SSF101148">
    <property type="entry name" value="Plant invertase/pectin methylesterase inhibitor"/>
    <property type="match status" value="1"/>
</dbReference>
<dbReference type="PANTHER" id="PTHR31080:SF274">
    <property type="entry name" value="PECTINESTERASE_PECTINESTERASE INHIBITOR 26"/>
    <property type="match status" value="1"/>
</dbReference>
<dbReference type="SMART" id="SM00856">
    <property type="entry name" value="PMEI"/>
    <property type="match status" value="1"/>
</dbReference>
<dbReference type="GO" id="GO:0004857">
    <property type="term" value="F:enzyme inhibitor activity"/>
    <property type="evidence" value="ECO:0007669"/>
    <property type="project" value="InterPro"/>
</dbReference>
<dbReference type="Pfam" id="PF04043">
    <property type="entry name" value="PMEI"/>
    <property type="match status" value="1"/>
</dbReference>
<dbReference type="GeneID" id="105156773"/>
<dbReference type="OrthoDB" id="770764at2759"/>
<accession>A0A6I9SQ13</accession>
<feature type="domain" description="Pectinesterase inhibitor" evidence="3">
    <location>
        <begin position="28"/>
        <end position="168"/>
    </location>
</feature>
<dbReference type="InterPro" id="IPR035513">
    <property type="entry name" value="Invertase/methylesterase_inhib"/>
</dbReference>
<dbReference type="InterPro" id="IPR051955">
    <property type="entry name" value="PME_Inhibitor"/>
</dbReference>
<dbReference type="NCBIfam" id="TIGR01614">
    <property type="entry name" value="PME_inhib"/>
    <property type="match status" value="1"/>
</dbReference>
<evidence type="ECO:0000256" key="2">
    <source>
        <dbReference type="SAM" id="SignalP"/>
    </source>
</evidence>
<dbReference type="AlphaFoldDB" id="A0A6I9SQ13"/>
<protein>
    <submittedName>
        <fullName evidence="5">Uncharacterized protein LOC105156773</fullName>
    </submittedName>
</protein>
<feature type="signal peptide" evidence="2">
    <location>
        <begin position="1"/>
        <end position="22"/>
    </location>
</feature>
<dbReference type="KEGG" id="sind:105156773"/>
<evidence type="ECO:0000313" key="5">
    <source>
        <dbReference type="RefSeq" id="XP_011071292.1"/>
    </source>
</evidence>
<sequence length="176" mass="18723">MAPTSYSYLFAAVAALLLLGAAQGPFAEANAGVNQFCVMATYKDLCSAMAKGASTLQTARANVLQTALDEARSLKGLVPKLMPAINQLPSKSKTEVLQTCTEDFDGTISDIEESIKALQVGDMGTAQTHLSAALRRDCRDAIQELGVNSPLTNYATELTRRVDSCMAVLTQKTSSR</sequence>
<dbReference type="InParanoid" id="A0A6I9SQ13"/>
<reference evidence="5" key="1">
    <citation type="submission" date="2025-08" db="UniProtKB">
        <authorList>
            <consortium name="RefSeq"/>
        </authorList>
    </citation>
    <scope>IDENTIFICATION</scope>
</reference>
<evidence type="ECO:0000313" key="4">
    <source>
        <dbReference type="Proteomes" id="UP000504604"/>
    </source>
</evidence>
<feature type="chain" id="PRO_5027085473" evidence="2">
    <location>
        <begin position="23"/>
        <end position="176"/>
    </location>
</feature>
<gene>
    <name evidence="5" type="primary">LOC105156773</name>
</gene>
<dbReference type="PANTHER" id="PTHR31080">
    <property type="entry name" value="PECTINESTERASE INHIBITOR-LIKE"/>
    <property type="match status" value="1"/>
</dbReference>
<evidence type="ECO:0000256" key="1">
    <source>
        <dbReference type="ARBA" id="ARBA00022729"/>
    </source>
</evidence>
<organism evidence="4 5">
    <name type="scientific">Sesamum indicum</name>
    <name type="common">Oriental sesame</name>
    <name type="synonym">Sesamum orientale</name>
    <dbReference type="NCBI Taxonomy" id="4182"/>
    <lineage>
        <taxon>Eukaryota</taxon>
        <taxon>Viridiplantae</taxon>
        <taxon>Streptophyta</taxon>
        <taxon>Embryophyta</taxon>
        <taxon>Tracheophyta</taxon>
        <taxon>Spermatophyta</taxon>
        <taxon>Magnoliopsida</taxon>
        <taxon>eudicotyledons</taxon>
        <taxon>Gunneridae</taxon>
        <taxon>Pentapetalae</taxon>
        <taxon>asterids</taxon>
        <taxon>lamiids</taxon>
        <taxon>Lamiales</taxon>
        <taxon>Pedaliaceae</taxon>
        <taxon>Sesamum</taxon>
    </lineage>
</organism>
<dbReference type="RefSeq" id="XP_011071292.1">
    <property type="nucleotide sequence ID" value="XM_011072990.1"/>
</dbReference>
<proteinExistence type="predicted"/>
<keyword evidence="4" id="KW-1185">Reference proteome</keyword>